<comment type="caution">
    <text evidence="3">The sequence shown here is derived from an EMBL/GenBank/DDBJ whole genome shotgun (WGS) entry which is preliminary data.</text>
</comment>
<dbReference type="OrthoDB" id="113784at2759"/>
<dbReference type="SUPFAM" id="SSF53098">
    <property type="entry name" value="Ribonuclease H-like"/>
    <property type="match status" value="1"/>
</dbReference>
<evidence type="ECO:0000313" key="5">
    <source>
        <dbReference type="Proteomes" id="UP000429607"/>
    </source>
</evidence>
<dbReference type="EMBL" id="QXFT01000044">
    <property type="protein sequence ID" value="KAE9357900.1"/>
    <property type="molecule type" value="Genomic_DNA"/>
</dbReference>
<name>A0A6A3NGH9_9STRA</name>
<dbReference type="InterPro" id="IPR039537">
    <property type="entry name" value="Retrotran_Ty1/copia-like"/>
</dbReference>
<feature type="domain" description="Integrase catalytic" evidence="1">
    <location>
        <begin position="64"/>
        <end position="239"/>
    </location>
</feature>
<dbReference type="InterPro" id="IPR001584">
    <property type="entry name" value="Integrase_cat-core"/>
</dbReference>
<dbReference type="Gene3D" id="3.30.420.10">
    <property type="entry name" value="Ribonuclease H-like superfamily/Ribonuclease H"/>
    <property type="match status" value="1"/>
</dbReference>
<dbReference type="EMBL" id="QXFV01000261">
    <property type="protein sequence ID" value="KAE9043496.1"/>
    <property type="molecule type" value="Genomic_DNA"/>
</dbReference>
<evidence type="ECO:0000313" key="6">
    <source>
        <dbReference type="Proteomes" id="UP000434957"/>
    </source>
</evidence>
<evidence type="ECO:0000259" key="1">
    <source>
        <dbReference type="PROSITE" id="PS50994"/>
    </source>
</evidence>
<organism evidence="3 5">
    <name type="scientific">Phytophthora rubi</name>
    <dbReference type="NCBI Taxonomy" id="129364"/>
    <lineage>
        <taxon>Eukaryota</taxon>
        <taxon>Sar</taxon>
        <taxon>Stramenopiles</taxon>
        <taxon>Oomycota</taxon>
        <taxon>Peronosporomycetes</taxon>
        <taxon>Peronosporales</taxon>
        <taxon>Peronosporaceae</taxon>
        <taxon>Phytophthora</taxon>
    </lineage>
</organism>
<gene>
    <name evidence="3" type="ORF">PR001_g5772</name>
    <name evidence="2" type="ORF">PR002_g10708</name>
    <name evidence="4" type="ORF">PR003_g1565</name>
</gene>
<dbReference type="Proteomes" id="UP000435112">
    <property type="component" value="Unassembled WGS sequence"/>
</dbReference>
<evidence type="ECO:0000313" key="4">
    <source>
        <dbReference type="EMBL" id="KAE9357900.1"/>
    </source>
</evidence>
<dbReference type="Proteomes" id="UP000429607">
    <property type="component" value="Unassembled WGS sequence"/>
</dbReference>
<dbReference type="PANTHER" id="PTHR42648">
    <property type="entry name" value="TRANSPOSASE, PUTATIVE-RELATED"/>
    <property type="match status" value="1"/>
</dbReference>
<keyword evidence="6" id="KW-1185">Reference proteome</keyword>
<dbReference type="InterPro" id="IPR012337">
    <property type="entry name" value="RNaseH-like_sf"/>
</dbReference>
<evidence type="ECO:0000313" key="7">
    <source>
        <dbReference type="Proteomes" id="UP000435112"/>
    </source>
</evidence>
<evidence type="ECO:0000313" key="2">
    <source>
        <dbReference type="EMBL" id="KAE9027273.1"/>
    </source>
</evidence>
<sequence>MVSAVIKENMNNKKSMELLHQRFGHMGMDRVKTLSNQCNVGIDVSGKALTVYECVACIASKAKKMSHPRLRTRKWKSLEKLVMGACKVNELTIREASMFLFVIDEATRHKWVYLLKAKSEATGYNTALPNELRTQFPKLTVRRMHSDQGGDYMSDELAVFCETRGIILQNTNSYSPEENVIAERANGVVLLRIRAMLTSTRMANMRCGEALLHVVDTLNMPLTKIFGVMSPHENLYGKAPDLSTLRTWGCVAHARVPPDSQQKK</sequence>
<dbReference type="EMBL" id="QXFU01000616">
    <property type="protein sequence ID" value="KAE9027273.1"/>
    <property type="molecule type" value="Genomic_DNA"/>
</dbReference>
<dbReference type="InterPro" id="IPR036397">
    <property type="entry name" value="RNaseH_sf"/>
</dbReference>
<accession>A0A6A3NGH9</accession>
<dbReference type="PANTHER" id="PTHR42648:SF28">
    <property type="entry name" value="TRANSPOSON-ENCODED PROTEIN WITH RIBONUCLEASE H-LIKE AND RETROVIRUS ZINC FINGER-LIKE DOMAINS"/>
    <property type="match status" value="1"/>
</dbReference>
<dbReference type="AlphaFoldDB" id="A0A6A3NGH9"/>
<dbReference type="Proteomes" id="UP000434957">
    <property type="component" value="Unassembled WGS sequence"/>
</dbReference>
<dbReference type="Pfam" id="PF13976">
    <property type="entry name" value="gag_pre-integrs"/>
    <property type="match status" value="1"/>
</dbReference>
<dbReference type="PROSITE" id="PS50994">
    <property type="entry name" value="INTEGRASE"/>
    <property type="match status" value="1"/>
</dbReference>
<proteinExistence type="predicted"/>
<protein>
    <recommendedName>
        <fullName evidence="1">Integrase catalytic domain-containing protein</fullName>
    </recommendedName>
</protein>
<evidence type="ECO:0000313" key="3">
    <source>
        <dbReference type="EMBL" id="KAE9043496.1"/>
    </source>
</evidence>
<reference evidence="5 7" key="1">
    <citation type="submission" date="2018-09" db="EMBL/GenBank/DDBJ databases">
        <title>Genomic investigation of the strawberry pathogen Phytophthora fragariae indicates pathogenicity is determined by transcriptional variation in three key races.</title>
        <authorList>
            <person name="Adams T.M."/>
            <person name="Armitage A.D."/>
            <person name="Sobczyk M.K."/>
            <person name="Bates H.J."/>
            <person name="Dunwell J.M."/>
            <person name="Nellist C.F."/>
            <person name="Harrison R.J."/>
        </authorList>
    </citation>
    <scope>NUCLEOTIDE SEQUENCE [LARGE SCALE GENOMIC DNA]</scope>
    <source>
        <strain evidence="3 5">SCRP249</strain>
        <strain evidence="2 7">SCRP324</strain>
        <strain evidence="4 6">SCRP333</strain>
    </source>
</reference>
<dbReference type="GO" id="GO:0015074">
    <property type="term" value="P:DNA integration"/>
    <property type="evidence" value="ECO:0007669"/>
    <property type="project" value="InterPro"/>
</dbReference>
<dbReference type="GO" id="GO:0003676">
    <property type="term" value="F:nucleic acid binding"/>
    <property type="evidence" value="ECO:0007669"/>
    <property type="project" value="InterPro"/>
</dbReference>
<dbReference type="InterPro" id="IPR025724">
    <property type="entry name" value="GAG-pre-integrase_dom"/>
</dbReference>